<dbReference type="GO" id="GO:0055085">
    <property type="term" value="P:transmembrane transport"/>
    <property type="evidence" value="ECO:0007669"/>
    <property type="project" value="TreeGrafter"/>
</dbReference>
<dbReference type="PANTHER" id="PTHR21716">
    <property type="entry name" value="TRANSMEMBRANE PROTEIN"/>
    <property type="match status" value="1"/>
</dbReference>
<keyword evidence="5 8" id="KW-0812">Transmembrane</keyword>
<keyword evidence="4" id="KW-1003">Cell membrane</keyword>
<dbReference type="EMBL" id="PCTT01000031">
    <property type="protein sequence ID" value="PIP87042.1"/>
    <property type="molecule type" value="Genomic_DNA"/>
</dbReference>
<evidence type="ECO:0000256" key="2">
    <source>
        <dbReference type="ARBA" id="ARBA00009773"/>
    </source>
</evidence>
<feature type="transmembrane region" description="Helical" evidence="8">
    <location>
        <begin position="307"/>
        <end position="340"/>
    </location>
</feature>
<dbReference type="Pfam" id="PF01594">
    <property type="entry name" value="AI-2E_transport"/>
    <property type="match status" value="1"/>
</dbReference>
<feature type="transmembrane region" description="Helical" evidence="8">
    <location>
        <begin position="151"/>
        <end position="177"/>
    </location>
</feature>
<evidence type="ECO:0008006" key="11">
    <source>
        <dbReference type="Google" id="ProtNLM"/>
    </source>
</evidence>
<feature type="transmembrane region" description="Helical" evidence="8">
    <location>
        <begin position="20"/>
        <end position="44"/>
    </location>
</feature>
<sequence length="359" mass="39023">MQPIPTTKISIDSGTIVRFLGFVILVVLIFVLRDVVLTFIASVVIASSIEPFTEKLEKRGVPRLLSVIGIYVGTAIFVVSMFYFFAPPLVDDISNIISRAPEYIDSLQIWGESGNSVWGGKILSSINSDSISMTQIADQLKQSAVGIGSGAFGFFSGAFGGLMSFILIIVLSFYFAVQKDGIDTFLRIVTPIQKEEYIINLWKRSQRKMGRWLQGQFILGLIVGVLVYLGLTIIGVKSAFLLAILAGFLEIIPLFGPIIAAIPAIAIALIDGGLSSSIMVIGLYLIVQQFENHLIYPLVVKKVVGVPPLLVIVSLVIGAQLAGFLGILLSVPIIAAIMEYTNDVEARKKKLHENMKAMN</sequence>
<evidence type="ECO:0000256" key="8">
    <source>
        <dbReference type="SAM" id="Phobius"/>
    </source>
</evidence>
<dbReference type="PANTHER" id="PTHR21716:SF53">
    <property type="entry name" value="PERMEASE PERM-RELATED"/>
    <property type="match status" value="1"/>
</dbReference>
<evidence type="ECO:0000256" key="6">
    <source>
        <dbReference type="ARBA" id="ARBA00022989"/>
    </source>
</evidence>
<comment type="subcellular location">
    <subcellularLocation>
        <location evidence="1">Cell membrane</location>
        <topology evidence="1">Multi-pass membrane protein</topology>
    </subcellularLocation>
</comment>
<evidence type="ECO:0000256" key="4">
    <source>
        <dbReference type="ARBA" id="ARBA00022475"/>
    </source>
</evidence>
<reference evidence="9 10" key="1">
    <citation type="submission" date="2017-09" db="EMBL/GenBank/DDBJ databases">
        <title>Depth-based differentiation of microbial function through sediment-hosted aquifers and enrichment of novel symbionts in the deep terrestrial subsurface.</title>
        <authorList>
            <person name="Probst A.J."/>
            <person name="Ladd B."/>
            <person name="Jarett J.K."/>
            <person name="Geller-Mcgrath D.E."/>
            <person name="Sieber C.M."/>
            <person name="Emerson J.B."/>
            <person name="Anantharaman K."/>
            <person name="Thomas B.C."/>
            <person name="Malmstrom R."/>
            <person name="Stieglmeier M."/>
            <person name="Klingl A."/>
            <person name="Woyke T."/>
            <person name="Ryan C.M."/>
            <person name="Banfield J.F."/>
        </authorList>
    </citation>
    <scope>NUCLEOTIDE SEQUENCE [LARGE SCALE GENOMIC DNA]</scope>
    <source>
        <strain evidence="9">CG22_combo_CG10-13_8_21_14_all_36_13</strain>
    </source>
</reference>
<accession>A0A2H0DXZ3</accession>
<keyword evidence="3" id="KW-0813">Transport</keyword>
<evidence type="ECO:0000256" key="7">
    <source>
        <dbReference type="ARBA" id="ARBA00023136"/>
    </source>
</evidence>
<name>A0A2H0DXZ3_9BACT</name>
<feature type="transmembrane region" description="Helical" evidence="8">
    <location>
        <begin position="267"/>
        <end position="287"/>
    </location>
</feature>
<evidence type="ECO:0000313" key="10">
    <source>
        <dbReference type="Proteomes" id="UP000231143"/>
    </source>
</evidence>
<dbReference type="GO" id="GO:0005886">
    <property type="term" value="C:plasma membrane"/>
    <property type="evidence" value="ECO:0007669"/>
    <property type="project" value="UniProtKB-SubCell"/>
</dbReference>
<dbReference type="AlphaFoldDB" id="A0A2H0DXZ3"/>
<comment type="similarity">
    <text evidence="2">Belongs to the autoinducer-2 exporter (AI-2E) (TC 2.A.86) family.</text>
</comment>
<keyword evidence="7 8" id="KW-0472">Membrane</keyword>
<evidence type="ECO:0000256" key="1">
    <source>
        <dbReference type="ARBA" id="ARBA00004651"/>
    </source>
</evidence>
<comment type="caution">
    <text evidence="9">The sequence shown here is derived from an EMBL/GenBank/DDBJ whole genome shotgun (WGS) entry which is preliminary data.</text>
</comment>
<organism evidence="9 10">
    <name type="scientific">Candidatus Campbellbacteria bacterium CG22_combo_CG10-13_8_21_14_all_36_13</name>
    <dbReference type="NCBI Taxonomy" id="1974529"/>
    <lineage>
        <taxon>Bacteria</taxon>
        <taxon>Candidatus Campbelliibacteriota</taxon>
    </lineage>
</organism>
<dbReference type="InterPro" id="IPR002549">
    <property type="entry name" value="AI-2E-like"/>
</dbReference>
<feature type="transmembrane region" description="Helical" evidence="8">
    <location>
        <begin position="212"/>
        <end position="234"/>
    </location>
</feature>
<evidence type="ECO:0000313" key="9">
    <source>
        <dbReference type="EMBL" id="PIP87042.1"/>
    </source>
</evidence>
<evidence type="ECO:0000256" key="5">
    <source>
        <dbReference type="ARBA" id="ARBA00022692"/>
    </source>
</evidence>
<feature type="transmembrane region" description="Helical" evidence="8">
    <location>
        <begin position="240"/>
        <end position="260"/>
    </location>
</feature>
<evidence type="ECO:0000256" key="3">
    <source>
        <dbReference type="ARBA" id="ARBA00022448"/>
    </source>
</evidence>
<keyword evidence="6 8" id="KW-1133">Transmembrane helix</keyword>
<feature type="transmembrane region" description="Helical" evidence="8">
    <location>
        <begin position="64"/>
        <end position="85"/>
    </location>
</feature>
<proteinExistence type="inferred from homology"/>
<protein>
    <recommendedName>
        <fullName evidence="11">AI-2E family transporter</fullName>
    </recommendedName>
</protein>
<dbReference type="Proteomes" id="UP000231143">
    <property type="component" value="Unassembled WGS sequence"/>
</dbReference>
<gene>
    <name evidence="9" type="ORF">COW81_02380</name>
</gene>